<sequence>SQIHNIFHVSQLKKCTHPVEASGVLPAVDLEGLLLKTPAAILDRRLGKVRNSLVMYVLVQWTGESVEDAILEIYGDLIVRFPSFDQAF</sequence>
<accession>A0A699VKW4</accession>
<organism evidence="1">
    <name type="scientific">Tanacetum cinerariifolium</name>
    <name type="common">Dalmatian daisy</name>
    <name type="synonym">Chrysanthemum cinerariifolium</name>
    <dbReference type="NCBI Taxonomy" id="118510"/>
    <lineage>
        <taxon>Eukaryota</taxon>
        <taxon>Viridiplantae</taxon>
        <taxon>Streptophyta</taxon>
        <taxon>Embryophyta</taxon>
        <taxon>Tracheophyta</taxon>
        <taxon>Spermatophyta</taxon>
        <taxon>Magnoliopsida</taxon>
        <taxon>eudicotyledons</taxon>
        <taxon>Gunneridae</taxon>
        <taxon>Pentapetalae</taxon>
        <taxon>asterids</taxon>
        <taxon>campanulids</taxon>
        <taxon>Asterales</taxon>
        <taxon>Asteraceae</taxon>
        <taxon>Asteroideae</taxon>
        <taxon>Anthemideae</taxon>
        <taxon>Anthemidinae</taxon>
        <taxon>Tanacetum</taxon>
    </lineage>
</organism>
<reference evidence="1" key="1">
    <citation type="journal article" date="2019" name="Sci. Rep.">
        <title>Draft genome of Tanacetum cinerariifolium, the natural source of mosquito coil.</title>
        <authorList>
            <person name="Yamashiro T."/>
            <person name="Shiraishi A."/>
            <person name="Satake H."/>
            <person name="Nakayama K."/>
        </authorList>
    </citation>
    <scope>NUCLEOTIDE SEQUENCE</scope>
</reference>
<comment type="caution">
    <text evidence="1">The sequence shown here is derived from an EMBL/GenBank/DDBJ whole genome shotgun (WGS) entry which is preliminary data.</text>
</comment>
<evidence type="ECO:0000313" key="1">
    <source>
        <dbReference type="EMBL" id="GFD34118.1"/>
    </source>
</evidence>
<proteinExistence type="predicted"/>
<gene>
    <name evidence="1" type="ORF">Tci_906087</name>
</gene>
<feature type="non-terminal residue" evidence="1">
    <location>
        <position position="1"/>
    </location>
</feature>
<dbReference type="EMBL" id="BKCJ011442814">
    <property type="protein sequence ID" value="GFD34118.1"/>
    <property type="molecule type" value="Genomic_DNA"/>
</dbReference>
<name>A0A699VKW4_TANCI</name>
<protein>
    <submittedName>
        <fullName evidence="1">Uncharacterized protein</fullName>
    </submittedName>
</protein>
<dbReference type="AlphaFoldDB" id="A0A699VKW4"/>